<reference evidence="3" key="1">
    <citation type="submission" date="2017-02" db="EMBL/GenBank/DDBJ databases">
        <authorList>
            <person name="Tafer H."/>
            <person name="Lopandic K."/>
        </authorList>
    </citation>
    <scope>NUCLEOTIDE SEQUENCE [LARGE SCALE GENOMIC DNA]</scope>
    <source>
        <strain evidence="3">CBS 366.77</strain>
    </source>
</reference>
<organism evidence="2 3">
    <name type="scientific">Aspergillus sclerotialis</name>
    <dbReference type="NCBI Taxonomy" id="2070753"/>
    <lineage>
        <taxon>Eukaryota</taxon>
        <taxon>Fungi</taxon>
        <taxon>Dikarya</taxon>
        <taxon>Ascomycota</taxon>
        <taxon>Pezizomycotina</taxon>
        <taxon>Eurotiomycetes</taxon>
        <taxon>Eurotiomycetidae</taxon>
        <taxon>Eurotiales</taxon>
        <taxon>Aspergillaceae</taxon>
        <taxon>Aspergillus</taxon>
        <taxon>Aspergillus subgen. Polypaecilum</taxon>
    </lineage>
</organism>
<dbReference type="AlphaFoldDB" id="A0A3A2Z4J8"/>
<dbReference type="SUPFAM" id="SSF55729">
    <property type="entry name" value="Acyl-CoA N-acyltransferases (Nat)"/>
    <property type="match status" value="1"/>
</dbReference>
<dbReference type="GO" id="GO:0016747">
    <property type="term" value="F:acyltransferase activity, transferring groups other than amino-acyl groups"/>
    <property type="evidence" value="ECO:0007669"/>
    <property type="project" value="InterPro"/>
</dbReference>
<dbReference type="PANTHER" id="PTHR43138">
    <property type="entry name" value="ACETYLTRANSFERASE, GNAT FAMILY"/>
    <property type="match status" value="1"/>
</dbReference>
<dbReference type="PROSITE" id="PS51186">
    <property type="entry name" value="GNAT"/>
    <property type="match status" value="1"/>
</dbReference>
<dbReference type="EMBL" id="MVGC01000650">
    <property type="protein sequence ID" value="RJE17998.1"/>
    <property type="molecule type" value="Genomic_DNA"/>
</dbReference>
<evidence type="ECO:0000313" key="2">
    <source>
        <dbReference type="EMBL" id="RJE17998.1"/>
    </source>
</evidence>
<comment type="caution">
    <text evidence="2">The sequence shown here is derived from an EMBL/GenBank/DDBJ whole genome shotgun (WGS) entry which is preliminary data.</text>
</comment>
<evidence type="ECO:0000259" key="1">
    <source>
        <dbReference type="PROSITE" id="PS51186"/>
    </source>
</evidence>
<dbReference type="GO" id="GO:0005634">
    <property type="term" value="C:nucleus"/>
    <property type="evidence" value="ECO:0007669"/>
    <property type="project" value="TreeGrafter"/>
</dbReference>
<evidence type="ECO:0000313" key="3">
    <source>
        <dbReference type="Proteomes" id="UP000266188"/>
    </source>
</evidence>
<proteinExistence type="predicted"/>
<dbReference type="Proteomes" id="UP000266188">
    <property type="component" value="Unassembled WGS sequence"/>
</dbReference>
<sequence length="205" mass="23053">MPSQNPVHLTPRHTTLRTGEKVTIYPITTGPSSLPSPLLKLLHREFAAEVDRGCTYPFVDEMEEEEFANYWFGYCGVVVLLDSPSEEGKDALREGRDWEKDCLGTFYIKPNYPGRCSHNCNAGFLTTPAARRRGVGSVMGEAYLEFAPKLGYKNSVFNLVFANNIASIKIWDKLGFSVVGRVPKAARLKNSEELVDALIYWKELQ</sequence>
<dbReference type="InterPro" id="IPR000182">
    <property type="entry name" value="GNAT_dom"/>
</dbReference>
<dbReference type="OrthoDB" id="10264707at2759"/>
<gene>
    <name evidence="2" type="ORF">PHISCL_09668</name>
</gene>
<dbReference type="STRING" id="2070753.A0A3A2Z4J8"/>
<feature type="domain" description="N-acetyltransferase" evidence="1">
    <location>
        <begin position="57"/>
        <end position="205"/>
    </location>
</feature>
<dbReference type="Pfam" id="PF00583">
    <property type="entry name" value="Acetyltransf_1"/>
    <property type="match status" value="1"/>
</dbReference>
<dbReference type="PANTHER" id="PTHR43138:SF1">
    <property type="entry name" value="N-ACETYLTRANSFERASE ACA1"/>
    <property type="match status" value="1"/>
</dbReference>
<accession>A0A3A2Z4J8</accession>
<protein>
    <submittedName>
        <fullName evidence="2">GNAT family</fullName>
    </submittedName>
</protein>
<keyword evidence="3" id="KW-1185">Reference proteome</keyword>
<dbReference type="InterPro" id="IPR052742">
    <property type="entry name" value="Mito_N-acetyltransferase"/>
</dbReference>
<dbReference type="Gene3D" id="3.40.630.30">
    <property type="match status" value="1"/>
</dbReference>
<name>A0A3A2Z4J8_9EURO</name>
<dbReference type="InterPro" id="IPR016181">
    <property type="entry name" value="Acyl_CoA_acyltransferase"/>
</dbReference>